<dbReference type="Proteomes" id="UP000610960">
    <property type="component" value="Unassembled WGS sequence"/>
</dbReference>
<dbReference type="Pfam" id="PF09376">
    <property type="entry name" value="NurA"/>
    <property type="match status" value="1"/>
</dbReference>
<feature type="domain" description="NurA" evidence="1">
    <location>
        <begin position="55"/>
        <end position="316"/>
    </location>
</feature>
<evidence type="ECO:0000313" key="2">
    <source>
        <dbReference type="EMBL" id="GGP20794.1"/>
    </source>
</evidence>
<accession>A0A830GTX1</accession>
<reference evidence="2" key="2">
    <citation type="submission" date="2020-09" db="EMBL/GenBank/DDBJ databases">
        <authorList>
            <person name="Sun Q."/>
            <person name="Ohkuma M."/>
        </authorList>
    </citation>
    <scope>NUCLEOTIDE SEQUENCE</scope>
    <source>
        <strain evidence="2">JCM 10088</strain>
    </source>
</reference>
<dbReference type="InterPro" id="IPR018977">
    <property type="entry name" value="NurA_domain"/>
</dbReference>
<name>A0A830GTX1_9CREN</name>
<sequence length="351" mass="37959">MKEVFRLIDSLIKLRDNIGEYISQESIDVGDGGAEVDCGEGVNVELIDEGIHDQQGLAGADSQSTILRLENADVHVVTGALLGGVNALIPGLDGVKWLGIRLRFKPSNALLKDLEGLLDGIAYFKSELLERTFDGSYNEEAIREEIRTNVELRLASAFRGSGVLMMDGPIFSTPKVLWMKDNPYSDLYRMLAGRRVSAYDGLNIIGVVKRLSQSTYYSKCLGLNVDDATLVKNEVIKAWGSKASVKARFGPIKIIAAGYSKHCWYVAVKLGKDVNVVRVEALSPGLAERGAELVANSMTISGVPLPIHAADKMARRLNAGAVRLLAASPLGLTYEGLEELGRALKELGEAA</sequence>
<dbReference type="SMART" id="SM00933">
    <property type="entry name" value="NurA"/>
    <property type="match status" value="1"/>
</dbReference>
<dbReference type="EMBL" id="BMNL01000002">
    <property type="protein sequence ID" value="GGP20794.1"/>
    <property type="molecule type" value="Genomic_DNA"/>
</dbReference>
<comment type="caution">
    <text evidence="2">The sequence shown here is derived from an EMBL/GenBank/DDBJ whole genome shotgun (WGS) entry which is preliminary data.</text>
</comment>
<keyword evidence="3" id="KW-1185">Reference proteome</keyword>
<proteinExistence type="predicted"/>
<evidence type="ECO:0000313" key="3">
    <source>
        <dbReference type="Proteomes" id="UP000610960"/>
    </source>
</evidence>
<evidence type="ECO:0000259" key="1">
    <source>
        <dbReference type="SMART" id="SM00933"/>
    </source>
</evidence>
<dbReference type="OrthoDB" id="29045at2157"/>
<dbReference type="AlphaFoldDB" id="A0A830GTX1"/>
<organism evidence="2 3">
    <name type="scientific">Thermocladium modestius</name>
    <dbReference type="NCBI Taxonomy" id="62609"/>
    <lineage>
        <taxon>Archaea</taxon>
        <taxon>Thermoproteota</taxon>
        <taxon>Thermoprotei</taxon>
        <taxon>Thermoproteales</taxon>
        <taxon>Thermoproteaceae</taxon>
        <taxon>Thermocladium</taxon>
    </lineage>
</organism>
<gene>
    <name evidence="2" type="ORF">GCM10007981_10310</name>
</gene>
<dbReference type="RefSeq" id="WP_188596340.1">
    <property type="nucleotide sequence ID" value="NZ_BMNL01000002.1"/>
</dbReference>
<protein>
    <recommendedName>
        <fullName evidence="1">NurA domain-containing protein</fullName>
    </recommendedName>
</protein>
<reference evidence="2" key="1">
    <citation type="journal article" date="2014" name="Int. J. Syst. Evol. Microbiol.">
        <title>Complete genome sequence of Corynebacterium casei LMG S-19264T (=DSM 44701T), isolated from a smear-ripened cheese.</title>
        <authorList>
            <consortium name="US DOE Joint Genome Institute (JGI-PGF)"/>
            <person name="Walter F."/>
            <person name="Albersmeier A."/>
            <person name="Kalinowski J."/>
            <person name="Ruckert C."/>
        </authorList>
    </citation>
    <scope>NUCLEOTIDE SEQUENCE</scope>
    <source>
        <strain evidence="2">JCM 10088</strain>
    </source>
</reference>